<dbReference type="EMBL" id="BAABIS010000001">
    <property type="protein sequence ID" value="GAA4832791.1"/>
    <property type="molecule type" value="Genomic_DNA"/>
</dbReference>
<evidence type="ECO:0000313" key="2">
    <source>
        <dbReference type="Proteomes" id="UP001501752"/>
    </source>
</evidence>
<gene>
    <name evidence="1" type="ORF">GCM10023235_04030</name>
</gene>
<dbReference type="RefSeq" id="WP_345695004.1">
    <property type="nucleotide sequence ID" value="NZ_BAABIS010000001.1"/>
</dbReference>
<protein>
    <submittedName>
        <fullName evidence="1">Uncharacterized protein</fullName>
    </submittedName>
</protein>
<reference evidence="2" key="1">
    <citation type="journal article" date="2019" name="Int. J. Syst. Evol. Microbiol.">
        <title>The Global Catalogue of Microorganisms (GCM) 10K type strain sequencing project: providing services to taxonomists for standard genome sequencing and annotation.</title>
        <authorList>
            <consortium name="The Broad Institute Genomics Platform"/>
            <consortium name="The Broad Institute Genome Sequencing Center for Infectious Disease"/>
            <person name="Wu L."/>
            <person name="Ma J."/>
        </authorList>
    </citation>
    <scope>NUCLEOTIDE SEQUENCE [LARGE SCALE GENOMIC DNA]</scope>
    <source>
        <strain evidence="2">JCM 13006</strain>
    </source>
</reference>
<sequence length="191" mass="21439">MGYTTTFTGRIAVEPPLGKREIAYLRKFAGSRRMDRDAGPYFVDGTGPFGQGRDADIREYDKPPAGQPGLWCMWVPTADGAALEWNGHEKFYDAPEWMAYLIDHFLKPGAHARGRPGFEGFTFDHVLDGVVDARGEEGWDRWQLTVRDNEVSASEPVETESVWVCENCRTVLPEEDSVCCPGYEPVPAYVE</sequence>
<comment type="caution">
    <text evidence="1">The sequence shown here is derived from an EMBL/GenBank/DDBJ whole genome shotgun (WGS) entry which is preliminary data.</text>
</comment>
<keyword evidence="2" id="KW-1185">Reference proteome</keyword>
<evidence type="ECO:0000313" key="1">
    <source>
        <dbReference type="EMBL" id="GAA4832791.1"/>
    </source>
</evidence>
<dbReference type="Proteomes" id="UP001501752">
    <property type="component" value="Unassembled WGS sequence"/>
</dbReference>
<name>A0ABP9D8I8_9ACTN</name>
<proteinExistence type="predicted"/>
<accession>A0ABP9D8I8</accession>
<organism evidence="1 2">
    <name type="scientific">Kitasatospora terrestris</name>
    <dbReference type="NCBI Taxonomy" id="258051"/>
    <lineage>
        <taxon>Bacteria</taxon>
        <taxon>Bacillati</taxon>
        <taxon>Actinomycetota</taxon>
        <taxon>Actinomycetes</taxon>
        <taxon>Kitasatosporales</taxon>
        <taxon>Streptomycetaceae</taxon>
        <taxon>Kitasatospora</taxon>
    </lineage>
</organism>